<comment type="caution">
    <text evidence="3">The sequence shown here is derived from an EMBL/GenBank/DDBJ whole genome shotgun (WGS) entry which is preliminary data.</text>
</comment>
<dbReference type="SUPFAM" id="SSF50249">
    <property type="entry name" value="Nucleic acid-binding proteins"/>
    <property type="match status" value="1"/>
</dbReference>
<evidence type="ECO:0000256" key="1">
    <source>
        <dbReference type="ARBA" id="ARBA00023125"/>
    </source>
</evidence>
<name>A0A8S3ZYL0_9EUPU</name>
<reference evidence="3" key="1">
    <citation type="submission" date="2021-04" db="EMBL/GenBank/DDBJ databases">
        <authorList>
            <consortium name="Molecular Ecology Group"/>
        </authorList>
    </citation>
    <scope>NUCLEOTIDE SEQUENCE</scope>
</reference>
<accession>A0A8S3ZYL0</accession>
<dbReference type="PROSITE" id="PS50935">
    <property type="entry name" value="SSB"/>
    <property type="match status" value="1"/>
</dbReference>
<dbReference type="InterPro" id="IPR000424">
    <property type="entry name" value="Primosome_PriB/ssb"/>
</dbReference>
<dbReference type="PANTHER" id="PTHR10302">
    <property type="entry name" value="SINGLE-STRANDED DNA-BINDING PROTEIN"/>
    <property type="match status" value="1"/>
</dbReference>
<dbReference type="OrthoDB" id="1078367at2759"/>
<dbReference type="Proteomes" id="UP000678393">
    <property type="component" value="Unassembled WGS sequence"/>
</dbReference>
<gene>
    <name evidence="3" type="ORF">CUNI_LOCUS18816</name>
</gene>
<dbReference type="NCBIfam" id="TIGR00621">
    <property type="entry name" value="ssb"/>
    <property type="match status" value="1"/>
</dbReference>
<proteinExistence type="inferred from homology"/>
<dbReference type="HAMAP" id="MF_00984">
    <property type="entry name" value="SSB"/>
    <property type="match status" value="1"/>
</dbReference>
<keyword evidence="4" id="KW-1185">Reference proteome</keyword>
<protein>
    <recommendedName>
        <fullName evidence="5">Single-stranded DNA-binding protein, mitochondrial</fullName>
    </recommendedName>
</protein>
<dbReference type="AlphaFoldDB" id="A0A8S3ZYL0"/>
<dbReference type="GO" id="GO:0006264">
    <property type="term" value="P:mitochondrial DNA replication"/>
    <property type="evidence" value="ECO:0007669"/>
    <property type="project" value="TreeGrafter"/>
</dbReference>
<evidence type="ECO:0000313" key="4">
    <source>
        <dbReference type="Proteomes" id="UP000678393"/>
    </source>
</evidence>
<dbReference type="EMBL" id="CAJHNH020006046">
    <property type="protein sequence ID" value="CAG5133258.1"/>
    <property type="molecule type" value="Genomic_DNA"/>
</dbReference>
<dbReference type="InterPro" id="IPR012340">
    <property type="entry name" value="NA-bd_OB-fold"/>
</dbReference>
<dbReference type="CDD" id="cd04496">
    <property type="entry name" value="SSB_OBF"/>
    <property type="match status" value="1"/>
</dbReference>
<evidence type="ECO:0000313" key="3">
    <source>
        <dbReference type="EMBL" id="CAG5133258.1"/>
    </source>
</evidence>
<dbReference type="Pfam" id="PF00436">
    <property type="entry name" value="SSB"/>
    <property type="match status" value="1"/>
</dbReference>
<evidence type="ECO:0000256" key="2">
    <source>
        <dbReference type="PROSITE-ProRule" id="PRU00252"/>
    </source>
</evidence>
<keyword evidence="1 2" id="KW-0238">DNA-binding</keyword>
<dbReference type="GO" id="GO:0003697">
    <property type="term" value="F:single-stranded DNA binding"/>
    <property type="evidence" value="ECO:0007669"/>
    <property type="project" value="InterPro"/>
</dbReference>
<dbReference type="InterPro" id="IPR011344">
    <property type="entry name" value="ssDNA-bd"/>
</dbReference>
<dbReference type="Gene3D" id="2.40.50.140">
    <property type="entry name" value="Nucleic acid-binding proteins"/>
    <property type="match status" value="1"/>
</dbReference>
<dbReference type="PANTHER" id="PTHR10302:SF0">
    <property type="entry name" value="SINGLE-STRANDED DNA-BINDING PROTEIN, MITOCHONDRIAL"/>
    <property type="match status" value="1"/>
</dbReference>
<organism evidence="3 4">
    <name type="scientific">Candidula unifasciata</name>
    <dbReference type="NCBI Taxonomy" id="100452"/>
    <lineage>
        <taxon>Eukaryota</taxon>
        <taxon>Metazoa</taxon>
        <taxon>Spiralia</taxon>
        <taxon>Lophotrochozoa</taxon>
        <taxon>Mollusca</taxon>
        <taxon>Gastropoda</taxon>
        <taxon>Heterobranchia</taxon>
        <taxon>Euthyneura</taxon>
        <taxon>Panpulmonata</taxon>
        <taxon>Eupulmonata</taxon>
        <taxon>Stylommatophora</taxon>
        <taxon>Helicina</taxon>
        <taxon>Helicoidea</taxon>
        <taxon>Geomitridae</taxon>
        <taxon>Candidula</taxon>
    </lineage>
</organism>
<evidence type="ECO:0008006" key="5">
    <source>
        <dbReference type="Google" id="ProtNLM"/>
    </source>
</evidence>
<dbReference type="GO" id="GO:0042645">
    <property type="term" value="C:mitochondrial nucleoid"/>
    <property type="evidence" value="ECO:0007669"/>
    <property type="project" value="TreeGrafter"/>
</dbReference>
<sequence>MLRILQKRVTTGLMAQSSRMASNTVVDSPDLADDIESDPRKRVQRCLNRVTLIGRVGKDPEHRGNSTHPCIIFPLATNAQYRKADGERMVKTDWHRVAVFRPGLRDNIATKIMKGDRLFVEGSLSYVKYTDPDNKILTSVSINADEIMILQRAHNPGQASDEEN</sequence>